<accession>A0A1D1VH70</accession>
<organism evidence="1 2">
    <name type="scientific">Ramazzottius varieornatus</name>
    <name type="common">Water bear</name>
    <name type="synonym">Tardigrade</name>
    <dbReference type="NCBI Taxonomy" id="947166"/>
    <lineage>
        <taxon>Eukaryota</taxon>
        <taxon>Metazoa</taxon>
        <taxon>Ecdysozoa</taxon>
        <taxon>Tardigrada</taxon>
        <taxon>Eutardigrada</taxon>
        <taxon>Parachela</taxon>
        <taxon>Hypsibioidea</taxon>
        <taxon>Ramazzottiidae</taxon>
        <taxon>Ramazzottius</taxon>
    </lineage>
</organism>
<evidence type="ECO:0000313" key="2">
    <source>
        <dbReference type="Proteomes" id="UP000186922"/>
    </source>
</evidence>
<gene>
    <name evidence="1" type="primary">RvY_09418-1</name>
    <name evidence="1" type="synonym">RvY_09418.1</name>
    <name evidence="1" type="ORF">RvY_09418</name>
</gene>
<reference evidence="1 2" key="1">
    <citation type="journal article" date="2016" name="Nat. Commun.">
        <title>Extremotolerant tardigrade genome and improved radiotolerance of human cultured cells by tardigrade-unique protein.</title>
        <authorList>
            <person name="Hashimoto T."/>
            <person name="Horikawa D.D."/>
            <person name="Saito Y."/>
            <person name="Kuwahara H."/>
            <person name="Kozuka-Hata H."/>
            <person name="Shin-I T."/>
            <person name="Minakuchi Y."/>
            <person name="Ohishi K."/>
            <person name="Motoyama A."/>
            <person name="Aizu T."/>
            <person name="Enomoto A."/>
            <person name="Kondo K."/>
            <person name="Tanaka S."/>
            <person name="Hara Y."/>
            <person name="Koshikawa S."/>
            <person name="Sagara H."/>
            <person name="Miura T."/>
            <person name="Yokobori S."/>
            <person name="Miyagawa K."/>
            <person name="Suzuki Y."/>
            <person name="Kubo T."/>
            <person name="Oyama M."/>
            <person name="Kohara Y."/>
            <person name="Fujiyama A."/>
            <person name="Arakawa K."/>
            <person name="Katayama T."/>
            <person name="Toyoda A."/>
            <person name="Kunieda T."/>
        </authorList>
    </citation>
    <scope>NUCLEOTIDE SEQUENCE [LARGE SCALE GENOMIC DNA]</scope>
    <source>
        <strain evidence="1 2">YOKOZUNA-1</strain>
    </source>
</reference>
<dbReference type="Proteomes" id="UP000186922">
    <property type="component" value="Unassembled WGS sequence"/>
</dbReference>
<evidence type="ECO:0000313" key="1">
    <source>
        <dbReference type="EMBL" id="GAU98243.1"/>
    </source>
</evidence>
<keyword evidence="2" id="KW-1185">Reference proteome</keyword>
<protein>
    <submittedName>
        <fullName evidence="1">Uncharacterized protein</fullName>
    </submittedName>
</protein>
<proteinExistence type="predicted"/>
<comment type="caution">
    <text evidence="1">The sequence shown here is derived from an EMBL/GenBank/DDBJ whole genome shotgun (WGS) entry which is preliminary data.</text>
</comment>
<dbReference type="AlphaFoldDB" id="A0A1D1VH70"/>
<sequence length="83" mass="9843">MTKANRRERTGKKTQPTAKNFVKHSFIPRCDHWTYKEHQVMLTICKEGSLRYKVSPTHHFSPIQSLRIPINDFSVTRTTVHRH</sequence>
<dbReference type="EMBL" id="BDGG01000004">
    <property type="protein sequence ID" value="GAU98243.1"/>
    <property type="molecule type" value="Genomic_DNA"/>
</dbReference>
<name>A0A1D1VH70_RAMVA</name>